<proteinExistence type="predicted"/>
<dbReference type="Proteomes" id="UP001174934">
    <property type="component" value="Unassembled WGS sequence"/>
</dbReference>
<evidence type="ECO:0000313" key="3">
    <source>
        <dbReference type="Proteomes" id="UP001174934"/>
    </source>
</evidence>
<feature type="region of interest" description="Disordered" evidence="1">
    <location>
        <begin position="204"/>
        <end position="255"/>
    </location>
</feature>
<evidence type="ECO:0000313" key="2">
    <source>
        <dbReference type="EMBL" id="KAK0617796.1"/>
    </source>
</evidence>
<comment type="caution">
    <text evidence="2">The sequence shown here is derived from an EMBL/GenBank/DDBJ whole genome shotgun (WGS) entry which is preliminary data.</text>
</comment>
<organism evidence="2 3">
    <name type="scientific">Bombardia bombarda</name>
    <dbReference type="NCBI Taxonomy" id="252184"/>
    <lineage>
        <taxon>Eukaryota</taxon>
        <taxon>Fungi</taxon>
        <taxon>Dikarya</taxon>
        <taxon>Ascomycota</taxon>
        <taxon>Pezizomycotina</taxon>
        <taxon>Sordariomycetes</taxon>
        <taxon>Sordariomycetidae</taxon>
        <taxon>Sordariales</taxon>
        <taxon>Lasiosphaeriaceae</taxon>
        <taxon>Bombardia</taxon>
    </lineage>
</organism>
<sequence>MAYSKGSAAVFKGVMQSITQMATKPDGLLLQTHHHRQILTPRSIIKMRSVFLLIGVALAVPVLARQYPHYGNIAARQAAEGSTCAWTGHCGGDKCDEDEDCDDDLVCRNSRCTNPTSTTTIRTRTTSTKSTSTKKTSTKSTSTKSTSTRTTSTRVTTTAAPTSTCAWQGHCLGATCTKHTDCDGDLACISGKCSLVSTSSSIVATTRQPTSTTTTTTTTTTRRSSSTSTTVTRTTSPPTVTSSTSTATAPTSTRASCGDNPLACIGVSCSTDADCGFELIICQNGICGL</sequence>
<gene>
    <name evidence="2" type="ORF">B0T17DRAFT_600813</name>
</gene>
<feature type="region of interest" description="Disordered" evidence="1">
    <location>
        <begin position="117"/>
        <end position="155"/>
    </location>
</feature>
<keyword evidence="3" id="KW-1185">Reference proteome</keyword>
<reference evidence="2" key="1">
    <citation type="submission" date="2023-06" db="EMBL/GenBank/DDBJ databases">
        <title>Genome-scale phylogeny and comparative genomics of the fungal order Sordariales.</title>
        <authorList>
            <consortium name="Lawrence Berkeley National Laboratory"/>
            <person name="Hensen N."/>
            <person name="Bonometti L."/>
            <person name="Westerberg I."/>
            <person name="Brannstrom I.O."/>
            <person name="Guillou S."/>
            <person name="Cros-Aarteil S."/>
            <person name="Calhoun S."/>
            <person name="Haridas S."/>
            <person name="Kuo A."/>
            <person name="Mondo S."/>
            <person name="Pangilinan J."/>
            <person name="Riley R."/>
            <person name="LaButti K."/>
            <person name="Andreopoulos B."/>
            <person name="Lipzen A."/>
            <person name="Chen C."/>
            <person name="Yanf M."/>
            <person name="Daum C."/>
            <person name="Ng V."/>
            <person name="Clum A."/>
            <person name="Steindorff A."/>
            <person name="Ohm R."/>
            <person name="Martin F."/>
            <person name="Silar P."/>
            <person name="Natvig D."/>
            <person name="Lalanne C."/>
            <person name="Gautier V."/>
            <person name="Ament-velasquez S.L."/>
            <person name="Kruys A."/>
            <person name="Hutchinson M.I."/>
            <person name="Powell A.J."/>
            <person name="Barry K."/>
            <person name="Miller A.N."/>
            <person name="Grigoriev I.V."/>
            <person name="Debuchy R."/>
            <person name="Gladieux P."/>
            <person name="Thoren M.H."/>
            <person name="Johannesson H."/>
        </authorList>
    </citation>
    <scope>NUCLEOTIDE SEQUENCE</scope>
    <source>
        <strain evidence="2">SMH3391-2</strain>
    </source>
</reference>
<accession>A0AA40BXW3</accession>
<dbReference type="AlphaFoldDB" id="A0AA40BXW3"/>
<dbReference type="EMBL" id="JAULSR010000005">
    <property type="protein sequence ID" value="KAK0617796.1"/>
    <property type="molecule type" value="Genomic_DNA"/>
</dbReference>
<name>A0AA40BXW3_9PEZI</name>
<protein>
    <submittedName>
        <fullName evidence="2">Uncharacterized protein</fullName>
    </submittedName>
</protein>
<evidence type="ECO:0000256" key="1">
    <source>
        <dbReference type="SAM" id="MobiDB-lite"/>
    </source>
</evidence>